<comment type="caution">
    <text evidence="2">The sequence shown here is derived from an EMBL/GenBank/DDBJ whole genome shotgun (WGS) entry which is preliminary data.</text>
</comment>
<feature type="region of interest" description="Disordered" evidence="1">
    <location>
        <begin position="1"/>
        <end position="68"/>
    </location>
</feature>
<dbReference type="EMBL" id="JACGCI010000058">
    <property type="protein sequence ID" value="KAF6750119.1"/>
    <property type="molecule type" value="Genomic_DNA"/>
</dbReference>
<reference evidence="2 3" key="1">
    <citation type="submission" date="2020-07" db="EMBL/GenBank/DDBJ databases">
        <title>Comparative genomics of pyrophilous fungi reveals a link between fire events and developmental genes.</title>
        <authorList>
            <consortium name="DOE Joint Genome Institute"/>
            <person name="Steindorff A.S."/>
            <person name="Carver A."/>
            <person name="Calhoun S."/>
            <person name="Stillman K."/>
            <person name="Liu H."/>
            <person name="Lipzen A."/>
            <person name="Pangilinan J."/>
            <person name="Labutti K."/>
            <person name="Bruns T.D."/>
            <person name="Grigoriev I.V."/>
        </authorList>
    </citation>
    <scope>NUCLEOTIDE SEQUENCE [LARGE SCALE GENOMIC DNA]</scope>
    <source>
        <strain evidence="2 3">CBS 144469</strain>
    </source>
</reference>
<dbReference type="AlphaFoldDB" id="A0A8H6HNZ8"/>
<name>A0A8H6HNZ8_9AGAR</name>
<gene>
    <name evidence="2" type="ORF">DFP72DRAFT_851812</name>
</gene>
<proteinExistence type="predicted"/>
<protein>
    <submittedName>
        <fullName evidence="2">Uncharacterized protein</fullName>
    </submittedName>
</protein>
<sequence>MRTRRQAKQAGLQEHDSPANSTPTTANPPLGLASNVRSPRLRTYGGRRNRTILGGKTAPPHEDSKSRLIQGDYDAPKKIEAPEKLELILERYLEGAKCTVCLSVMLRPYSQSFESTLSDSLDRFRRSSIHMGHSSSDCQQIPKNKAQLLVLLAAIGAHESKAEEIFCFKCPICRSSVKRQPSPNYSLKNHFDNLRGALGRRLKLLPSEFATQVPQNPFNGLFLAD</sequence>
<evidence type="ECO:0000313" key="3">
    <source>
        <dbReference type="Proteomes" id="UP000521943"/>
    </source>
</evidence>
<keyword evidence="3" id="KW-1185">Reference proteome</keyword>
<evidence type="ECO:0000313" key="2">
    <source>
        <dbReference type="EMBL" id="KAF6750119.1"/>
    </source>
</evidence>
<feature type="compositionally biased region" description="Low complexity" evidence="1">
    <location>
        <begin position="18"/>
        <end position="29"/>
    </location>
</feature>
<organism evidence="2 3">
    <name type="scientific">Ephemerocybe angulata</name>
    <dbReference type="NCBI Taxonomy" id="980116"/>
    <lineage>
        <taxon>Eukaryota</taxon>
        <taxon>Fungi</taxon>
        <taxon>Dikarya</taxon>
        <taxon>Basidiomycota</taxon>
        <taxon>Agaricomycotina</taxon>
        <taxon>Agaricomycetes</taxon>
        <taxon>Agaricomycetidae</taxon>
        <taxon>Agaricales</taxon>
        <taxon>Agaricineae</taxon>
        <taxon>Psathyrellaceae</taxon>
        <taxon>Ephemerocybe</taxon>
    </lineage>
</organism>
<evidence type="ECO:0000256" key="1">
    <source>
        <dbReference type="SAM" id="MobiDB-lite"/>
    </source>
</evidence>
<dbReference type="Proteomes" id="UP000521943">
    <property type="component" value="Unassembled WGS sequence"/>
</dbReference>
<dbReference type="OrthoDB" id="3219336at2759"/>
<accession>A0A8H6HNZ8</accession>